<dbReference type="InterPro" id="IPR003593">
    <property type="entry name" value="AAA+_ATPase"/>
</dbReference>
<dbReference type="GO" id="GO:0005524">
    <property type="term" value="F:ATP binding"/>
    <property type="evidence" value="ECO:0007669"/>
    <property type="project" value="UniProtKB-KW"/>
</dbReference>
<sequence length="261" mass="29119">MSGSQGKIRATAVTKIYQAPNGEPVLALEGVDLEVRENEFLSIVGPSGCGKSTFLYLVAGVLEVTSGEVLKDGKPIQGPGPDRGLVFQHFALFPWRTVMGNVSYGLEEQGLPRSERTDRARELIVRVGLKGFENVYPNQLSGGMQQRVALARTLAYDPEVLLMDEPFGARDAQTRLLMQEELLELWSERKKTVIFITHDVREAVYLSDRVAVMTARPGRIKKIVDTRLSDSAAGRKFIETQEFIEKVNEIWLLVRDEVVIS</sequence>
<dbReference type="GO" id="GO:0016887">
    <property type="term" value="F:ATP hydrolysis activity"/>
    <property type="evidence" value="ECO:0007669"/>
    <property type="project" value="InterPro"/>
</dbReference>
<dbReference type="InterPro" id="IPR017871">
    <property type="entry name" value="ABC_transporter-like_CS"/>
</dbReference>
<dbReference type="InterPro" id="IPR003439">
    <property type="entry name" value="ABC_transporter-like_ATP-bd"/>
</dbReference>
<dbReference type="PROSITE" id="PS50893">
    <property type="entry name" value="ABC_TRANSPORTER_2"/>
    <property type="match status" value="1"/>
</dbReference>
<dbReference type="AlphaFoldDB" id="A0A932ZVF8"/>
<dbReference type="SUPFAM" id="SSF52540">
    <property type="entry name" value="P-loop containing nucleoside triphosphate hydrolases"/>
    <property type="match status" value="1"/>
</dbReference>
<evidence type="ECO:0000256" key="2">
    <source>
        <dbReference type="ARBA" id="ARBA00022741"/>
    </source>
</evidence>
<dbReference type="Gene3D" id="3.40.50.300">
    <property type="entry name" value="P-loop containing nucleotide triphosphate hydrolases"/>
    <property type="match status" value="1"/>
</dbReference>
<dbReference type="PANTHER" id="PTHR42788">
    <property type="entry name" value="TAURINE IMPORT ATP-BINDING PROTEIN-RELATED"/>
    <property type="match status" value="1"/>
</dbReference>
<protein>
    <submittedName>
        <fullName evidence="5">ABC transporter ATP-binding protein</fullName>
    </submittedName>
</protein>
<keyword evidence="1" id="KW-0813">Transport</keyword>
<dbReference type="InterPro" id="IPR050166">
    <property type="entry name" value="ABC_transporter_ATP-bind"/>
</dbReference>
<gene>
    <name evidence="5" type="ORF">HY618_07800</name>
</gene>
<comment type="caution">
    <text evidence="5">The sequence shown here is derived from an EMBL/GenBank/DDBJ whole genome shotgun (WGS) entry which is preliminary data.</text>
</comment>
<dbReference type="SMART" id="SM00382">
    <property type="entry name" value="AAA"/>
    <property type="match status" value="1"/>
</dbReference>
<evidence type="ECO:0000256" key="1">
    <source>
        <dbReference type="ARBA" id="ARBA00022448"/>
    </source>
</evidence>
<organism evidence="5 6">
    <name type="scientific">Tectimicrobiota bacterium</name>
    <dbReference type="NCBI Taxonomy" id="2528274"/>
    <lineage>
        <taxon>Bacteria</taxon>
        <taxon>Pseudomonadati</taxon>
        <taxon>Nitrospinota/Tectimicrobiota group</taxon>
        <taxon>Candidatus Tectimicrobiota</taxon>
    </lineage>
</organism>
<keyword evidence="3 5" id="KW-0067">ATP-binding</keyword>
<dbReference type="InterPro" id="IPR027417">
    <property type="entry name" value="P-loop_NTPase"/>
</dbReference>
<dbReference type="Proteomes" id="UP000752292">
    <property type="component" value="Unassembled WGS sequence"/>
</dbReference>
<dbReference type="PANTHER" id="PTHR42788:SF13">
    <property type="entry name" value="ALIPHATIC SULFONATES IMPORT ATP-BINDING PROTEIN SSUB"/>
    <property type="match status" value="1"/>
</dbReference>
<feature type="domain" description="ABC transporter" evidence="4">
    <location>
        <begin position="8"/>
        <end position="240"/>
    </location>
</feature>
<dbReference type="EMBL" id="JACQRX010000339">
    <property type="protein sequence ID" value="MBI4252348.1"/>
    <property type="molecule type" value="Genomic_DNA"/>
</dbReference>
<dbReference type="CDD" id="cd03293">
    <property type="entry name" value="ABC_NrtD_SsuB_transporters"/>
    <property type="match status" value="1"/>
</dbReference>
<dbReference type="Pfam" id="PF00005">
    <property type="entry name" value="ABC_tran"/>
    <property type="match status" value="1"/>
</dbReference>
<dbReference type="PROSITE" id="PS00211">
    <property type="entry name" value="ABC_TRANSPORTER_1"/>
    <property type="match status" value="1"/>
</dbReference>
<evidence type="ECO:0000259" key="4">
    <source>
        <dbReference type="PROSITE" id="PS50893"/>
    </source>
</evidence>
<name>A0A932ZVF8_UNCTE</name>
<reference evidence="5" key="1">
    <citation type="submission" date="2020-07" db="EMBL/GenBank/DDBJ databases">
        <title>Huge and variable diversity of episymbiotic CPR bacteria and DPANN archaea in groundwater ecosystems.</title>
        <authorList>
            <person name="He C.Y."/>
            <person name="Keren R."/>
            <person name="Whittaker M."/>
            <person name="Farag I.F."/>
            <person name="Doudna J."/>
            <person name="Cate J.H.D."/>
            <person name="Banfield J.F."/>
        </authorList>
    </citation>
    <scope>NUCLEOTIDE SEQUENCE</scope>
    <source>
        <strain evidence="5">NC_groundwater_1370_Ag_S-0.2um_69_93</strain>
    </source>
</reference>
<evidence type="ECO:0000313" key="6">
    <source>
        <dbReference type="Proteomes" id="UP000752292"/>
    </source>
</evidence>
<proteinExistence type="predicted"/>
<evidence type="ECO:0000313" key="5">
    <source>
        <dbReference type="EMBL" id="MBI4252348.1"/>
    </source>
</evidence>
<accession>A0A932ZVF8</accession>
<keyword evidence="2" id="KW-0547">Nucleotide-binding</keyword>
<evidence type="ECO:0000256" key="3">
    <source>
        <dbReference type="ARBA" id="ARBA00022840"/>
    </source>
</evidence>